<feature type="region of interest" description="Disordered" evidence="2">
    <location>
        <begin position="96"/>
        <end position="127"/>
    </location>
</feature>
<dbReference type="GO" id="GO:0004706">
    <property type="term" value="F:JUN kinase kinase kinase activity"/>
    <property type="evidence" value="ECO:0007669"/>
    <property type="project" value="TreeGrafter"/>
</dbReference>
<comment type="caution">
    <text evidence="4">The sequence shown here is derived from an EMBL/GenBank/DDBJ whole genome shotgun (WGS) entry which is preliminary data.</text>
</comment>
<evidence type="ECO:0000313" key="5">
    <source>
        <dbReference type="Proteomes" id="UP000465112"/>
    </source>
</evidence>
<gene>
    <name evidence="4" type="ORF">PFLUV_G00015070</name>
</gene>
<dbReference type="PANTHER" id="PTHR44329">
    <property type="entry name" value="SERINE/THREONINE-PROTEIN KINASE TNNI3K-RELATED"/>
    <property type="match status" value="1"/>
</dbReference>
<dbReference type="Proteomes" id="UP000465112">
    <property type="component" value="Chromosome 2"/>
</dbReference>
<feature type="binding site" evidence="1">
    <location>
        <position position="39"/>
    </location>
    <ligand>
        <name>ATP</name>
        <dbReference type="ChEBI" id="CHEBI:30616"/>
    </ligand>
</feature>
<dbReference type="Gene3D" id="3.30.200.20">
    <property type="entry name" value="Phosphorylase Kinase, domain 1"/>
    <property type="match status" value="1"/>
</dbReference>
<accession>A0A6A5FNW2</accession>
<dbReference type="InterPro" id="IPR017441">
    <property type="entry name" value="Protein_kinase_ATP_BS"/>
</dbReference>
<reference evidence="4 5" key="1">
    <citation type="submission" date="2019-06" db="EMBL/GenBank/DDBJ databases">
        <title>A chromosome-scale genome assembly of the European perch, Perca fluviatilis.</title>
        <authorList>
            <person name="Roques C."/>
            <person name="Zahm M."/>
            <person name="Cabau C."/>
            <person name="Klopp C."/>
            <person name="Bouchez O."/>
            <person name="Donnadieu C."/>
            <person name="Kuhl H."/>
            <person name="Gislard M."/>
            <person name="Guendouz S."/>
            <person name="Journot L."/>
            <person name="Haffray P."/>
            <person name="Bestin A."/>
            <person name="Morvezen R."/>
            <person name="Feron R."/>
            <person name="Wen M."/>
            <person name="Jouanno E."/>
            <person name="Herpin A."/>
            <person name="Schartl M."/>
            <person name="Postlethwait J."/>
            <person name="Schaerlinger B."/>
            <person name="Chardard D."/>
            <person name="Lecocq T."/>
            <person name="Poncet C."/>
            <person name="Jaffrelo L."/>
            <person name="Lampietro C."/>
            <person name="Guiguen Y."/>
        </authorList>
    </citation>
    <scope>NUCLEOTIDE SEQUENCE [LARGE SCALE GENOMIC DNA]</scope>
    <source>
        <tissue evidence="4">Blood</tissue>
    </source>
</reference>
<dbReference type="InterPro" id="IPR000719">
    <property type="entry name" value="Prot_kinase_dom"/>
</dbReference>
<dbReference type="InterPro" id="IPR001245">
    <property type="entry name" value="Ser-Thr/Tyr_kinase_cat_dom"/>
</dbReference>
<evidence type="ECO:0000313" key="4">
    <source>
        <dbReference type="EMBL" id="KAF1393384.1"/>
    </source>
</evidence>
<dbReference type="SUPFAM" id="SSF56112">
    <property type="entry name" value="Protein kinase-like (PK-like)"/>
    <property type="match status" value="2"/>
</dbReference>
<dbReference type="AlphaFoldDB" id="A0A6A5FNW2"/>
<dbReference type="PROSITE" id="PS00107">
    <property type="entry name" value="PROTEIN_KINASE_ATP"/>
    <property type="match status" value="1"/>
</dbReference>
<keyword evidence="5" id="KW-1185">Reference proteome</keyword>
<keyword evidence="1" id="KW-0067">ATP-binding</keyword>
<evidence type="ECO:0000256" key="1">
    <source>
        <dbReference type="PROSITE-ProRule" id="PRU10141"/>
    </source>
</evidence>
<proteinExistence type="predicted"/>
<dbReference type="EMBL" id="VHII01000002">
    <property type="protein sequence ID" value="KAF1393384.1"/>
    <property type="molecule type" value="Genomic_DNA"/>
</dbReference>
<sequence>MEQFIEDSSLEDWKVIGSGGFGQIYKARHRQWACDVAIKLLRYDDGTNASLLHEIKRMQEASSPHVIRVLGVFKGLPQTPRSLGWTSTLATGLQTGSPTGSGYKLPPQSAPSRSPPGPEAPQRAAGRLSQCQDFGLSRITYSVKQVSKKEDKEGVGTTNYMPPEAFGLTYKPKRAFDIYSYAILLWSIVTGKQPYENAQRNRVQSCIQQGQRPLLDDFKGDARGLADLKRLIERCWDNKPEQRPQALECTTETEQLYKMHKDAIVDAVYEVLKKLDQKAKEKVMTEQVQRDQIAESSAEGIQKSLSGVKLSDDPPQSELETLSMDHGGEQGLRLRLMKCKCGFNLTN</sequence>
<evidence type="ECO:0000259" key="3">
    <source>
        <dbReference type="PROSITE" id="PS50011"/>
    </source>
</evidence>
<dbReference type="Pfam" id="PF00069">
    <property type="entry name" value="Pkinase"/>
    <property type="match status" value="1"/>
</dbReference>
<keyword evidence="1" id="KW-0547">Nucleotide-binding</keyword>
<feature type="domain" description="Protein kinase" evidence="3">
    <location>
        <begin position="10"/>
        <end position="257"/>
    </location>
</feature>
<evidence type="ECO:0000256" key="2">
    <source>
        <dbReference type="SAM" id="MobiDB-lite"/>
    </source>
</evidence>
<dbReference type="PANTHER" id="PTHR44329:SF297">
    <property type="entry name" value="RECEPTOR-INTERACTING SERINE_THREONINE-PROTEIN KINASE 3"/>
    <property type="match status" value="1"/>
</dbReference>
<dbReference type="InterPro" id="IPR011009">
    <property type="entry name" value="Kinase-like_dom_sf"/>
</dbReference>
<dbReference type="PROSITE" id="PS50011">
    <property type="entry name" value="PROTEIN_KINASE_DOM"/>
    <property type="match status" value="1"/>
</dbReference>
<dbReference type="Pfam" id="PF07714">
    <property type="entry name" value="PK_Tyr_Ser-Thr"/>
    <property type="match status" value="1"/>
</dbReference>
<dbReference type="GO" id="GO:0005524">
    <property type="term" value="F:ATP binding"/>
    <property type="evidence" value="ECO:0007669"/>
    <property type="project" value="UniProtKB-UniRule"/>
</dbReference>
<name>A0A6A5FNW2_PERFL</name>
<protein>
    <recommendedName>
        <fullName evidence="3">Protein kinase domain-containing protein</fullName>
    </recommendedName>
</protein>
<dbReference type="Gene3D" id="1.10.510.10">
    <property type="entry name" value="Transferase(Phosphotransferase) domain 1"/>
    <property type="match status" value="1"/>
</dbReference>
<dbReference type="InterPro" id="IPR051681">
    <property type="entry name" value="Ser/Thr_Kinases-Pseudokinases"/>
</dbReference>
<organism evidence="4 5">
    <name type="scientific">Perca fluviatilis</name>
    <name type="common">European perch</name>
    <dbReference type="NCBI Taxonomy" id="8168"/>
    <lineage>
        <taxon>Eukaryota</taxon>
        <taxon>Metazoa</taxon>
        <taxon>Chordata</taxon>
        <taxon>Craniata</taxon>
        <taxon>Vertebrata</taxon>
        <taxon>Euteleostomi</taxon>
        <taxon>Actinopterygii</taxon>
        <taxon>Neopterygii</taxon>
        <taxon>Teleostei</taxon>
        <taxon>Neoteleostei</taxon>
        <taxon>Acanthomorphata</taxon>
        <taxon>Eupercaria</taxon>
        <taxon>Perciformes</taxon>
        <taxon>Percoidei</taxon>
        <taxon>Percidae</taxon>
        <taxon>Percinae</taxon>
        <taxon>Perca</taxon>
    </lineage>
</organism>